<evidence type="ECO:0000259" key="2">
    <source>
        <dbReference type="PROSITE" id="PS50158"/>
    </source>
</evidence>
<organism evidence="3 4">
    <name type="scientific">Saponaria officinalis</name>
    <name type="common">Common soapwort</name>
    <name type="synonym">Lychnis saponaria</name>
    <dbReference type="NCBI Taxonomy" id="3572"/>
    <lineage>
        <taxon>Eukaryota</taxon>
        <taxon>Viridiplantae</taxon>
        <taxon>Streptophyta</taxon>
        <taxon>Embryophyta</taxon>
        <taxon>Tracheophyta</taxon>
        <taxon>Spermatophyta</taxon>
        <taxon>Magnoliopsida</taxon>
        <taxon>eudicotyledons</taxon>
        <taxon>Gunneridae</taxon>
        <taxon>Pentapetalae</taxon>
        <taxon>Caryophyllales</taxon>
        <taxon>Caryophyllaceae</taxon>
        <taxon>Caryophylleae</taxon>
        <taxon>Saponaria</taxon>
    </lineage>
</organism>
<feature type="domain" description="CCHC-type" evidence="2">
    <location>
        <begin position="53"/>
        <end position="66"/>
    </location>
</feature>
<evidence type="ECO:0000313" key="4">
    <source>
        <dbReference type="Proteomes" id="UP001443914"/>
    </source>
</evidence>
<protein>
    <recommendedName>
        <fullName evidence="2">CCHC-type domain-containing protein</fullName>
    </recommendedName>
</protein>
<keyword evidence="1" id="KW-0863">Zinc-finger</keyword>
<dbReference type="PROSITE" id="PS50158">
    <property type="entry name" value="ZF_CCHC"/>
    <property type="match status" value="1"/>
</dbReference>
<dbReference type="EMBL" id="JBDFQZ010000005">
    <property type="protein sequence ID" value="KAK9724377.1"/>
    <property type="molecule type" value="Genomic_DNA"/>
</dbReference>
<comment type="caution">
    <text evidence="3">The sequence shown here is derived from an EMBL/GenBank/DDBJ whole genome shotgun (WGS) entry which is preliminary data.</text>
</comment>
<reference evidence="3" key="1">
    <citation type="submission" date="2024-03" db="EMBL/GenBank/DDBJ databases">
        <title>WGS assembly of Saponaria officinalis var. Norfolk2.</title>
        <authorList>
            <person name="Jenkins J."/>
            <person name="Shu S."/>
            <person name="Grimwood J."/>
            <person name="Barry K."/>
            <person name="Goodstein D."/>
            <person name="Schmutz J."/>
            <person name="Leebens-Mack J."/>
            <person name="Osbourn A."/>
        </authorList>
    </citation>
    <scope>NUCLEOTIDE SEQUENCE [LARGE SCALE GENOMIC DNA]</scope>
    <source>
        <strain evidence="3">JIC</strain>
    </source>
</reference>
<proteinExistence type="predicted"/>
<dbReference type="Proteomes" id="UP001443914">
    <property type="component" value="Unassembled WGS sequence"/>
</dbReference>
<gene>
    <name evidence="3" type="ORF">RND81_05G068200</name>
</gene>
<keyword evidence="1" id="KW-0479">Metal-binding</keyword>
<sequence>MSSEAIVFAGTRHKDKTPSFFKRLKVDSADVKECHYCHHLRHTKAEYFKLRECSHCGKRGHAKENCFKLQFGSGSRSYRGRGRNNYSQGYNHNISGHRRGANNADVLDEQLDHLLLVEYSDPLSVDPSSMHDATFVQNSQVSKIDSNMVTGLVTTLIRQVVKAFSDKQHTGLSSSNFAGTVLQSSARSTLKYHETCNWIVDTGASNHMTSHVALLHNVISLQKPVLVGLPDGTVKHVY</sequence>
<accession>A0AAW1KV75</accession>
<dbReference type="InterPro" id="IPR001878">
    <property type="entry name" value="Znf_CCHC"/>
</dbReference>
<keyword evidence="1" id="KW-0862">Zinc</keyword>
<keyword evidence="4" id="KW-1185">Reference proteome</keyword>
<dbReference type="AlphaFoldDB" id="A0AAW1KV75"/>
<dbReference type="GO" id="GO:0008270">
    <property type="term" value="F:zinc ion binding"/>
    <property type="evidence" value="ECO:0007669"/>
    <property type="project" value="UniProtKB-KW"/>
</dbReference>
<evidence type="ECO:0000256" key="1">
    <source>
        <dbReference type="PROSITE-ProRule" id="PRU00047"/>
    </source>
</evidence>
<dbReference type="GO" id="GO:0003676">
    <property type="term" value="F:nucleic acid binding"/>
    <property type="evidence" value="ECO:0007669"/>
    <property type="project" value="InterPro"/>
</dbReference>
<evidence type="ECO:0000313" key="3">
    <source>
        <dbReference type="EMBL" id="KAK9724377.1"/>
    </source>
</evidence>
<name>A0AAW1KV75_SAPOF</name>